<dbReference type="AlphaFoldDB" id="A0AAV2T2I8"/>
<dbReference type="EMBL" id="CAXLJL010000058">
    <property type="protein sequence ID" value="CAL5130246.1"/>
    <property type="molecule type" value="Genomic_DNA"/>
</dbReference>
<protein>
    <submittedName>
        <fullName evidence="1">Uncharacterized protein</fullName>
    </submittedName>
</protein>
<evidence type="ECO:0000313" key="2">
    <source>
        <dbReference type="Proteomes" id="UP001497525"/>
    </source>
</evidence>
<reference evidence="1" key="1">
    <citation type="submission" date="2024-06" db="EMBL/GenBank/DDBJ databases">
        <authorList>
            <person name="Liu X."/>
            <person name="Lenzi L."/>
            <person name="Haldenby T S."/>
            <person name="Uol C."/>
        </authorList>
    </citation>
    <scope>NUCLEOTIDE SEQUENCE</scope>
</reference>
<name>A0AAV2T2I8_CALDB</name>
<evidence type="ECO:0000313" key="1">
    <source>
        <dbReference type="EMBL" id="CAL5130246.1"/>
    </source>
</evidence>
<proteinExistence type="predicted"/>
<dbReference type="Proteomes" id="UP001497525">
    <property type="component" value="Unassembled WGS sequence"/>
</dbReference>
<organism evidence="1 2">
    <name type="scientific">Calicophoron daubneyi</name>
    <name type="common">Rumen fluke</name>
    <name type="synonym">Paramphistomum daubneyi</name>
    <dbReference type="NCBI Taxonomy" id="300641"/>
    <lineage>
        <taxon>Eukaryota</taxon>
        <taxon>Metazoa</taxon>
        <taxon>Spiralia</taxon>
        <taxon>Lophotrochozoa</taxon>
        <taxon>Platyhelminthes</taxon>
        <taxon>Trematoda</taxon>
        <taxon>Digenea</taxon>
        <taxon>Plagiorchiida</taxon>
        <taxon>Pronocephalata</taxon>
        <taxon>Paramphistomoidea</taxon>
        <taxon>Paramphistomidae</taxon>
        <taxon>Calicophoron</taxon>
    </lineage>
</organism>
<gene>
    <name evidence="1" type="ORF">CDAUBV1_LOCUS1663</name>
</gene>
<accession>A0AAV2T2I8</accession>
<comment type="caution">
    <text evidence="1">The sequence shown here is derived from an EMBL/GenBank/DDBJ whole genome shotgun (WGS) entry which is preliminary data.</text>
</comment>
<sequence length="111" mass="12841">MFILDKCTDMLAFLESGKLDGLLEHNLSMMVAMTTQHRFCPRYFLRMSLLLYLSVQIFEVKWRFGLQHSFTLSSILPYCLLSTKCITARQTAQSGFPRRESTLAFKVYAAD</sequence>